<dbReference type="SUPFAM" id="SSF56112">
    <property type="entry name" value="Protein kinase-like (PK-like)"/>
    <property type="match status" value="1"/>
</dbReference>
<keyword evidence="5 9" id="KW-0547">Nucleotide-binding</keyword>
<evidence type="ECO:0000256" key="2">
    <source>
        <dbReference type="ARBA" id="ARBA00022443"/>
    </source>
</evidence>
<evidence type="ECO:0000256" key="10">
    <source>
        <dbReference type="RuleBase" id="RU000304"/>
    </source>
</evidence>
<evidence type="ECO:0000256" key="3">
    <source>
        <dbReference type="ARBA" id="ARBA00022527"/>
    </source>
</evidence>
<dbReference type="Pfam" id="PF07714">
    <property type="entry name" value="PK_Tyr_Ser-Thr"/>
    <property type="match status" value="1"/>
</dbReference>
<dbReference type="Pfam" id="PF00018">
    <property type="entry name" value="SH3_1"/>
    <property type="match status" value="1"/>
</dbReference>
<dbReference type="SMART" id="SM00220">
    <property type="entry name" value="S_TKc"/>
    <property type="match status" value="1"/>
</dbReference>
<dbReference type="PROSITE" id="PS50011">
    <property type="entry name" value="PROTEIN_KINASE_DOM"/>
    <property type="match status" value="1"/>
</dbReference>
<dbReference type="SMART" id="SM00326">
    <property type="entry name" value="SH3"/>
    <property type="match status" value="1"/>
</dbReference>
<keyword evidence="14" id="KW-1185">Reference proteome</keyword>
<evidence type="ECO:0000256" key="6">
    <source>
        <dbReference type="ARBA" id="ARBA00022777"/>
    </source>
</evidence>
<keyword evidence="6" id="KW-0418">Kinase</keyword>
<keyword evidence="4" id="KW-0808">Transferase</keyword>
<dbReference type="InterPro" id="IPR000719">
    <property type="entry name" value="Prot_kinase_dom"/>
</dbReference>
<dbReference type="FunFam" id="1.10.510.10:FF:000474">
    <property type="entry name" value="Wall-associated receptor kinase 3"/>
    <property type="match status" value="1"/>
</dbReference>
<dbReference type="EnsemblPlants" id="LPERR01G12970.1">
    <property type="protein sequence ID" value="LPERR01G12970.1"/>
    <property type="gene ID" value="LPERR01G12970"/>
</dbReference>
<dbReference type="FunFam" id="3.30.200.20:FF:000797">
    <property type="entry name" value="PTI1-like tyrosine-protein kinase 3"/>
    <property type="match status" value="1"/>
</dbReference>
<evidence type="ECO:0000256" key="7">
    <source>
        <dbReference type="ARBA" id="ARBA00022840"/>
    </source>
</evidence>
<evidence type="ECO:0008006" key="15">
    <source>
        <dbReference type="Google" id="ProtNLM"/>
    </source>
</evidence>
<keyword evidence="7 9" id="KW-0067">ATP-binding</keyword>
<reference evidence="13" key="3">
    <citation type="submission" date="2015-04" db="UniProtKB">
        <authorList>
            <consortium name="EnsemblPlants"/>
        </authorList>
    </citation>
    <scope>IDENTIFICATION</scope>
</reference>
<dbReference type="GO" id="GO:0005524">
    <property type="term" value="F:ATP binding"/>
    <property type="evidence" value="ECO:0007669"/>
    <property type="project" value="UniProtKB-UniRule"/>
</dbReference>
<dbReference type="Gene3D" id="1.10.510.10">
    <property type="entry name" value="Transferase(Phosphotransferase) domain 1"/>
    <property type="match status" value="1"/>
</dbReference>
<dbReference type="InterPro" id="IPR011009">
    <property type="entry name" value="Kinase-like_dom_sf"/>
</dbReference>
<dbReference type="Gene3D" id="3.30.200.20">
    <property type="entry name" value="Phosphorylase Kinase, domain 1"/>
    <property type="match status" value="1"/>
</dbReference>
<feature type="binding site" evidence="9">
    <location>
        <position position="70"/>
    </location>
    <ligand>
        <name>ATP</name>
        <dbReference type="ChEBI" id="CHEBI:30616"/>
    </ligand>
</feature>
<dbReference type="InterPro" id="IPR001245">
    <property type="entry name" value="Ser-Thr/Tyr_kinase_cat_dom"/>
</dbReference>
<protein>
    <recommendedName>
        <fullName evidence="15">Protein kinase domain-containing protein</fullName>
    </recommendedName>
</protein>
<dbReference type="InterPro" id="IPR036028">
    <property type="entry name" value="SH3-like_dom_sf"/>
</dbReference>
<dbReference type="Proteomes" id="UP000032180">
    <property type="component" value="Chromosome 1"/>
</dbReference>
<dbReference type="PROSITE" id="PS50002">
    <property type="entry name" value="SH3"/>
    <property type="match status" value="1"/>
</dbReference>
<accession>A0A0D9V0I6</accession>
<dbReference type="PANTHER" id="PTHR27005:SF468">
    <property type="entry name" value="OS01G0310500 PROTEIN"/>
    <property type="match status" value="1"/>
</dbReference>
<feature type="domain" description="SH3" evidence="11">
    <location>
        <begin position="372"/>
        <end position="436"/>
    </location>
</feature>
<evidence type="ECO:0000259" key="12">
    <source>
        <dbReference type="PROSITE" id="PS50011"/>
    </source>
</evidence>
<keyword evidence="3 10" id="KW-0723">Serine/threonine-protein kinase</keyword>
<evidence type="ECO:0000259" key="11">
    <source>
        <dbReference type="PROSITE" id="PS50002"/>
    </source>
</evidence>
<evidence type="ECO:0000256" key="5">
    <source>
        <dbReference type="ARBA" id="ARBA00022741"/>
    </source>
</evidence>
<evidence type="ECO:0000313" key="14">
    <source>
        <dbReference type="Proteomes" id="UP000032180"/>
    </source>
</evidence>
<dbReference type="PROSITE" id="PS00107">
    <property type="entry name" value="PROTEIN_KINASE_ATP"/>
    <property type="match status" value="1"/>
</dbReference>
<dbReference type="AlphaFoldDB" id="A0A0D9V0I6"/>
<comment type="similarity">
    <text evidence="1">Belongs to the protein kinase superfamily. STE Ser/Thr protein kinase family. MAP kinase kinase kinase subfamily.</text>
</comment>
<sequence length="439" mass="49572">MDCQENNLKSFLQTNGHVVLQRVDNNYSLRYFTEKEVCQITNGYSILVGKGAFGEVYKGILDDGCPVAVKRYMHGTKKEEFAKEVIVHSQINHKNVVRLLGCCTEENALMIIMEFISNGNLDSILHCSNTDGHVPFPFYKRLDIAIEVAEALWCMHSMYSPVLHGDVKPANILLDEKQSTKISDFGIARLLCANGAQHTKNIIGSIGYVDPAFCENGILTPKSDVYSFGVVLLEIITRKKAVDGTFILAHSFTEAIEKGKTVMNLFDEEINDTENVNFLQDIGKLAVKCLRRDVKVRPEMVEVATSLRMIRKALKEEQESLNQQHTSAPNNSIPSKNIESTAHQFGNLKVFKQKEIKHTTRNYSMMTDRGSRNRHFGKALYDFTADGDDKLSLTAGEDMEIEYEVDGWYYVKKKRPGRDGKIEGLVPVLYVRSPVTCYF</sequence>
<dbReference type="InterPro" id="IPR045274">
    <property type="entry name" value="WAK-like"/>
</dbReference>
<dbReference type="GO" id="GO:0004674">
    <property type="term" value="F:protein serine/threonine kinase activity"/>
    <property type="evidence" value="ECO:0007669"/>
    <property type="project" value="UniProtKB-KW"/>
</dbReference>
<dbReference type="HOGENOM" id="CLU_000288_21_4_1"/>
<dbReference type="GO" id="GO:0007166">
    <property type="term" value="P:cell surface receptor signaling pathway"/>
    <property type="evidence" value="ECO:0007669"/>
    <property type="project" value="InterPro"/>
</dbReference>
<dbReference type="SUPFAM" id="SSF50044">
    <property type="entry name" value="SH3-domain"/>
    <property type="match status" value="1"/>
</dbReference>
<dbReference type="Gene3D" id="2.30.30.40">
    <property type="entry name" value="SH3 Domains"/>
    <property type="match status" value="1"/>
</dbReference>
<organism evidence="13 14">
    <name type="scientific">Leersia perrieri</name>
    <dbReference type="NCBI Taxonomy" id="77586"/>
    <lineage>
        <taxon>Eukaryota</taxon>
        <taxon>Viridiplantae</taxon>
        <taxon>Streptophyta</taxon>
        <taxon>Embryophyta</taxon>
        <taxon>Tracheophyta</taxon>
        <taxon>Spermatophyta</taxon>
        <taxon>Magnoliopsida</taxon>
        <taxon>Liliopsida</taxon>
        <taxon>Poales</taxon>
        <taxon>Poaceae</taxon>
        <taxon>BOP clade</taxon>
        <taxon>Oryzoideae</taxon>
        <taxon>Oryzeae</taxon>
        <taxon>Oryzinae</taxon>
        <taxon>Leersia</taxon>
    </lineage>
</organism>
<evidence type="ECO:0000256" key="8">
    <source>
        <dbReference type="PROSITE-ProRule" id="PRU00192"/>
    </source>
</evidence>
<reference evidence="14" key="2">
    <citation type="submission" date="2013-12" db="EMBL/GenBank/DDBJ databases">
        <authorList>
            <person name="Yu Y."/>
            <person name="Lee S."/>
            <person name="de Baynast K."/>
            <person name="Wissotski M."/>
            <person name="Liu L."/>
            <person name="Talag J."/>
            <person name="Goicoechea J."/>
            <person name="Angelova A."/>
            <person name="Jetty R."/>
            <person name="Kudrna D."/>
            <person name="Golser W."/>
            <person name="Rivera L."/>
            <person name="Zhang J."/>
            <person name="Wing R."/>
        </authorList>
    </citation>
    <scope>NUCLEOTIDE SEQUENCE</scope>
</reference>
<evidence type="ECO:0000313" key="13">
    <source>
        <dbReference type="EnsemblPlants" id="LPERR01G12970.1"/>
    </source>
</evidence>
<keyword evidence="2 8" id="KW-0728">SH3 domain</keyword>
<dbReference type="STRING" id="77586.A0A0D9V0I6"/>
<reference evidence="13 14" key="1">
    <citation type="submission" date="2012-08" db="EMBL/GenBank/DDBJ databases">
        <title>Oryza genome evolution.</title>
        <authorList>
            <person name="Wing R.A."/>
        </authorList>
    </citation>
    <scope>NUCLEOTIDE SEQUENCE</scope>
</reference>
<feature type="domain" description="Protein kinase" evidence="12">
    <location>
        <begin position="42"/>
        <end position="310"/>
    </location>
</feature>
<dbReference type="GO" id="GO:0005886">
    <property type="term" value="C:plasma membrane"/>
    <property type="evidence" value="ECO:0007669"/>
    <property type="project" value="TreeGrafter"/>
</dbReference>
<name>A0A0D9V0I6_9ORYZ</name>
<proteinExistence type="inferred from homology"/>
<dbReference type="eggNOG" id="KOG1187">
    <property type="taxonomic scope" value="Eukaryota"/>
</dbReference>
<evidence type="ECO:0000256" key="1">
    <source>
        <dbReference type="ARBA" id="ARBA00006529"/>
    </source>
</evidence>
<dbReference type="InterPro" id="IPR008271">
    <property type="entry name" value="Ser/Thr_kinase_AS"/>
</dbReference>
<evidence type="ECO:0000256" key="9">
    <source>
        <dbReference type="PROSITE-ProRule" id="PRU10141"/>
    </source>
</evidence>
<dbReference type="Gramene" id="LPERR01G12970.1">
    <property type="protein sequence ID" value="LPERR01G12970.1"/>
    <property type="gene ID" value="LPERR01G12970"/>
</dbReference>
<dbReference type="InterPro" id="IPR001452">
    <property type="entry name" value="SH3_domain"/>
</dbReference>
<evidence type="ECO:0000256" key="4">
    <source>
        <dbReference type="ARBA" id="ARBA00022679"/>
    </source>
</evidence>
<dbReference type="InterPro" id="IPR017441">
    <property type="entry name" value="Protein_kinase_ATP_BS"/>
</dbReference>
<dbReference type="PROSITE" id="PS00108">
    <property type="entry name" value="PROTEIN_KINASE_ST"/>
    <property type="match status" value="1"/>
</dbReference>
<dbReference type="PANTHER" id="PTHR27005">
    <property type="entry name" value="WALL-ASSOCIATED RECEPTOR KINASE-LIKE 21"/>
    <property type="match status" value="1"/>
</dbReference>